<gene>
    <name evidence="2" type="ORF">LTR05_004387</name>
</gene>
<feature type="region of interest" description="Disordered" evidence="1">
    <location>
        <begin position="241"/>
        <end position="263"/>
    </location>
</feature>
<organism evidence="2 3">
    <name type="scientific">Lithohypha guttulata</name>
    <dbReference type="NCBI Taxonomy" id="1690604"/>
    <lineage>
        <taxon>Eukaryota</taxon>
        <taxon>Fungi</taxon>
        <taxon>Dikarya</taxon>
        <taxon>Ascomycota</taxon>
        <taxon>Pezizomycotina</taxon>
        <taxon>Eurotiomycetes</taxon>
        <taxon>Chaetothyriomycetidae</taxon>
        <taxon>Chaetothyriales</taxon>
        <taxon>Trichomeriaceae</taxon>
        <taxon>Lithohypha</taxon>
    </lineage>
</organism>
<evidence type="ECO:0000256" key="1">
    <source>
        <dbReference type="SAM" id="MobiDB-lite"/>
    </source>
</evidence>
<name>A0AAN7T1N2_9EURO</name>
<comment type="caution">
    <text evidence="2">The sequence shown here is derived from an EMBL/GenBank/DDBJ whole genome shotgun (WGS) entry which is preliminary data.</text>
</comment>
<protein>
    <submittedName>
        <fullName evidence="2">Uncharacterized protein</fullName>
    </submittedName>
</protein>
<accession>A0AAN7T1N2</accession>
<dbReference type="AlphaFoldDB" id="A0AAN7T1N2"/>
<reference evidence="2 3" key="1">
    <citation type="submission" date="2023-08" db="EMBL/GenBank/DDBJ databases">
        <title>Black Yeasts Isolated from many extreme environments.</title>
        <authorList>
            <person name="Coleine C."/>
            <person name="Stajich J.E."/>
            <person name="Selbmann L."/>
        </authorList>
    </citation>
    <scope>NUCLEOTIDE SEQUENCE [LARGE SCALE GENOMIC DNA]</scope>
    <source>
        <strain evidence="2 3">CCFEE 5910</strain>
    </source>
</reference>
<evidence type="ECO:0000313" key="2">
    <source>
        <dbReference type="EMBL" id="KAK5087216.1"/>
    </source>
</evidence>
<dbReference type="Proteomes" id="UP001309876">
    <property type="component" value="Unassembled WGS sequence"/>
</dbReference>
<sequence length="398" mass="42712">MANTLSIIGLVSSLFANINIPSTSFAPPVHRSSTKVRVYAGLSGTVGTSTSGNIPGVALWDSAGAFIGKAMGIYNYVIEDGSFYDLTVKGKKASAEYLSVAAFGKDGLCIAAVAVTSPTGYQAGWLGDVGMKCGAPWYPSDLVIEGSGPQARPACVWIDQDGSNNHPHTGMTMHLPSFTGAGEGLAQEYNDNIDTLCKSLPRFSMWTTRSVHMTLPVYYKDQLRYNDDGSDKDLDKILNPKMMQSQTTAPNDPTGTKLGVADGPSALLGGPIVELGPSKRRRARRSPLQPLHDHLVVSNVTSHSAREVCESRTSAGPDFVGVVEGLFCDMAEKILWPLCDAGIYTDCFDLESKILRSSRQRGAIAAGTDTPDQASRIELKARSLEGEVKMYQHVQVWS</sequence>
<proteinExistence type="predicted"/>
<keyword evidence="3" id="KW-1185">Reference proteome</keyword>
<dbReference type="EMBL" id="JAVRRJ010000003">
    <property type="protein sequence ID" value="KAK5087216.1"/>
    <property type="molecule type" value="Genomic_DNA"/>
</dbReference>
<evidence type="ECO:0000313" key="3">
    <source>
        <dbReference type="Proteomes" id="UP001309876"/>
    </source>
</evidence>
<feature type="compositionally biased region" description="Polar residues" evidence="1">
    <location>
        <begin position="242"/>
        <end position="254"/>
    </location>
</feature>